<evidence type="ECO:0000256" key="5">
    <source>
        <dbReference type="SAM" id="MobiDB-lite"/>
    </source>
</evidence>
<keyword evidence="3" id="KW-0804">Transcription</keyword>
<dbReference type="InterPro" id="IPR038103">
    <property type="entry name" value="CDC73_C_sf"/>
</dbReference>
<organism evidence="8 9">
    <name type="scientific">Peronospora destructor</name>
    <dbReference type="NCBI Taxonomy" id="86335"/>
    <lineage>
        <taxon>Eukaryota</taxon>
        <taxon>Sar</taxon>
        <taxon>Stramenopiles</taxon>
        <taxon>Oomycota</taxon>
        <taxon>Peronosporomycetes</taxon>
        <taxon>Peronosporales</taxon>
        <taxon>Peronosporaceae</taxon>
        <taxon>Peronospora</taxon>
    </lineage>
</organism>
<protein>
    <recommendedName>
        <fullName evidence="10">Parafibromin</fullName>
    </recommendedName>
</protein>
<feature type="domain" description="Cell division control protein 73 C-terminal" evidence="6">
    <location>
        <begin position="257"/>
        <end position="403"/>
    </location>
</feature>
<dbReference type="PANTHER" id="PTHR12466:SF8">
    <property type="entry name" value="PARAFIBROMIN"/>
    <property type="match status" value="1"/>
</dbReference>
<sequence length="412" mass="47499">MASATITPLAALRALREHLIAGKNVSVEDEFLVFYDVGGTENHRLPKHSATAYYSKKLDKSYDLLAVYTCFKHETLSFSDYVLKCREEKAAMVSTVDKKELVAYLKGDIESSLQILDANGQPTTKRGEKDRRSGAKKTREDAKESSSVKKRKMLQEQEKEQEQPRPQKQDKTLSQMETEAKMKRMMDKEYVIRTRTTVLDAHKTKFDNVIQTLELVNAETKEKIEKATKASALVATTTARKEQLPIHRLVKEKLLGTPIIVVPAGFSDLFTMLNAKDFLEEGVYVPNMQKKAEGNRKQQSMMITHEEDGHVYKFKVVDTVSRFRDKDWRSVVGVIVSGQSWQFKGWKWKFPLEVFKKVCGVYIYNQGSQLNAEIKQWDVKVLMIHPDKRHLDKVAAKEFWRYLFAFMKVKLQ</sequence>
<dbReference type="Pfam" id="PF16050">
    <property type="entry name" value="CDC73_N"/>
    <property type="match status" value="1"/>
</dbReference>
<accession>A0AAV0SX40</accession>
<evidence type="ECO:0000259" key="6">
    <source>
        <dbReference type="Pfam" id="PF05179"/>
    </source>
</evidence>
<evidence type="ECO:0000313" key="8">
    <source>
        <dbReference type="EMBL" id="CAI5709521.1"/>
    </source>
</evidence>
<dbReference type="Gene3D" id="3.40.50.11990">
    <property type="entry name" value="RNA polymerase II accessory factor, Cdc73 C-terminal domain"/>
    <property type="match status" value="1"/>
</dbReference>
<keyword evidence="9" id="KW-1185">Reference proteome</keyword>
<reference evidence="8" key="1">
    <citation type="submission" date="2022-12" db="EMBL/GenBank/DDBJ databases">
        <authorList>
            <person name="Webb A."/>
        </authorList>
    </citation>
    <scope>NUCLEOTIDE SEQUENCE</scope>
    <source>
        <strain evidence="8">Pd1</strain>
    </source>
</reference>
<proteinExistence type="inferred from homology"/>
<dbReference type="GO" id="GO:0032968">
    <property type="term" value="P:positive regulation of transcription elongation by RNA polymerase II"/>
    <property type="evidence" value="ECO:0007669"/>
    <property type="project" value="TreeGrafter"/>
</dbReference>
<feature type="region of interest" description="Disordered" evidence="5">
    <location>
        <begin position="116"/>
        <end position="174"/>
    </location>
</feature>
<dbReference type="AlphaFoldDB" id="A0AAV0SX40"/>
<evidence type="ECO:0008006" key="10">
    <source>
        <dbReference type="Google" id="ProtNLM"/>
    </source>
</evidence>
<comment type="similarity">
    <text evidence="2">Belongs to the CDC73 family.</text>
</comment>
<dbReference type="InterPro" id="IPR031336">
    <property type="entry name" value="CDC73_C"/>
</dbReference>
<feature type="compositionally biased region" description="Basic and acidic residues" evidence="5">
    <location>
        <begin position="125"/>
        <end position="171"/>
    </location>
</feature>
<evidence type="ECO:0000256" key="1">
    <source>
        <dbReference type="ARBA" id="ARBA00004123"/>
    </source>
</evidence>
<comment type="subcellular location">
    <subcellularLocation>
        <location evidence="1">Nucleus</location>
    </subcellularLocation>
</comment>
<dbReference type="InterPro" id="IPR007852">
    <property type="entry name" value="Cdc73/Parafibromin"/>
</dbReference>
<dbReference type="Pfam" id="PF05179">
    <property type="entry name" value="CDC73_C"/>
    <property type="match status" value="1"/>
</dbReference>
<dbReference type="Proteomes" id="UP001162029">
    <property type="component" value="Unassembled WGS sequence"/>
</dbReference>
<evidence type="ECO:0000256" key="2">
    <source>
        <dbReference type="ARBA" id="ARBA00010427"/>
    </source>
</evidence>
<dbReference type="GO" id="GO:0016593">
    <property type="term" value="C:Cdc73/Paf1 complex"/>
    <property type="evidence" value="ECO:0007669"/>
    <property type="project" value="InterPro"/>
</dbReference>
<evidence type="ECO:0000256" key="4">
    <source>
        <dbReference type="ARBA" id="ARBA00023242"/>
    </source>
</evidence>
<feature type="domain" description="Paf1 complex subunit Cdc73 N-terminal" evidence="7">
    <location>
        <begin position="11"/>
        <end position="156"/>
    </location>
</feature>
<dbReference type="InterPro" id="IPR032041">
    <property type="entry name" value="Cdc73_N"/>
</dbReference>
<evidence type="ECO:0000259" key="7">
    <source>
        <dbReference type="Pfam" id="PF16050"/>
    </source>
</evidence>
<name>A0AAV0SX40_9STRA</name>
<gene>
    <name evidence="8" type="ORF">PDE001_LOCUS274</name>
</gene>
<dbReference type="PANTHER" id="PTHR12466">
    <property type="entry name" value="CDC73 DOMAIN PROTEIN"/>
    <property type="match status" value="1"/>
</dbReference>
<evidence type="ECO:0000256" key="3">
    <source>
        <dbReference type="ARBA" id="ARBA00023163"/>
    </source>
</evidence>
<evidence type="ECO:0000313" key="9">
    <source>
        <dbReference type="Proteomes" id="UP001162029"/>
    </source>
</evidence>
<dbReference type="EMBL" id="CANTFM010000046">
    <property type="protein sequence ID" value="CAI5709521.1"/>
    <property type="molecule type" value="Genomic_DNA"/>
</dbReference>
<comment type="caution">
    <text evidence="8">The sequence shown here is derived from an EMBL/GenBank/DDBJ whole genome shotgun (WGS) entry which is preliminary data.</text>
</comment>
<keyword evidence="4" id="KW-0539">Nucleus</keyword>
<dbReference type="GO" id="GO:0000993">
    <property type="term" value="F:RNA polymerase II complex binding"/>
    <property type="evidence" value="ECO:0007669"/>
    <property type="project" value="TreeGrafter"/>
</dbReference>
<dbReference type="GO" id="GO:0006368">
    <property type="term" value="P:transcription elongation by RNA polymerase II"/>
    <property type="evidence" value="ECO:0007669"/>
    <property type="project" value="InterPro"/>
</dbReference>